<dbReference type="GO" id="GO:0030170">
    <property type="term" value="F:pyridoxal phosphate binding"/>
    <property type="evidence" value="ECO:0007669"/>
    <property type="project" value="InterPro"/>
</dbReference>
<evidence type="ECO:0000256" key="1">
    <source>
        <dbReference type="ARBA" id="ARBA00001933"/>
    </source>
</evidence>
<evidence type="ECO:0000256" key="4">
    <source>
        <dbReference type="ARBA" id="ARBA00022576"/>
    </source>
</evidence>
<organism evidence="8">
    <name type="scientific">freshwater metagenome</name>
    <dbReference type="NCBI Taxonomy" id="449393"/>
    <lineage>
        <taxon>unclassified sequences</taxon>
        <taxon>metagenomes</taxon>
        <taxon>ecological metagenomes</taxon>
    </lineage>
</organism>
<comment type="subunit">
    <text evidence="3">Homodimer.</text>
</comment>
<keyword evidence="6" id="KW-0663">Pyridoxal phosphate</keyword>
<proteinExistence type="inferred from homology"/>
<dbReference type="SUPFAM" id="SSF53383">
    <property type="entry name" value="PLP-dependent transferases"/>
    <property type="match status" value="1"/>
</dbReference>
<gene>
    <name evidence="8" type="ORF">UFOPK1791_00413</name>
</gene>
<dbReference type="FunFam" id="3.40.640.10:FF:000053">
    <property type="entry name" value="Aminotransferase, class I"/>
    <property type="match status" value="1"/>
</dbReference>
<comment type="similarity">
    <text evidence="2">Belongs to the class-I pyridoxal-phosphate-dependent aminotransferase family.</text>
</comment>
<dbReference type="EMBL" id="CAEZUF010000026">
    <property type="protein sequence ID" value="CAB4588499.1"/>
    <property type="molecule type" value="Genomic_DNA"/>
</dbReference>
<sequence>MNNEIQFSERMEGVRPSAIRDLLKLGDDPGLISFGGGYPDPSLFPIQELNQIYSSLLVPERSDVLQYTSSNGLPGLRAIVAHRLTRDGMSCTENDILIIQGAQQGLDISAKLVVNPGDTIVTENPTFLGALIAFAPTQPNYAPVRTDEFGMDTDQLAEVLATNPNVVMIYTIPEFQNPTGVTMNLERRKHLIELANKYNVLVVEDSAYRELRYVGEQLPTIKSLDTEGRVIHLGSFSKILAPSMRLGWALASPEILDKLSLLKLASDTQNSTLNMNATLEYLRRHSIDEHIAKIRPNYLRKLNLMLSTMRETFPNEVSFTEPEGGLFTWLTFPVGFDATNFMKETLLPKGKVAYVPGATFFPVVQEPNHARVNFSGVEDDRIVEGISRIGKLLKQTL</sequence>
<dbReference type="Pfam" id="PF00155">
    <property type="entry name" value="Aminotran_1_2"/>
    <property type="match status" value="1"/>
</dbReference>
<evidence type="ECO:0000256" key="2">
    <source>
        <dbReference type="ARBA" id="ARBA00007441"/>
    </source>
</evidence>
<dbReference type="GO" id="GO:0008483">
    <property type="term" value="F:transaminase activity"/>
    <property type="evidence" value="ECO:0007669"/>
    <property type="project" value="UniProtKB-KW"/>
</dbReference>
<protein>
    <submittedName>
        <fullName evidence="8">Unannotated protein</fullName>
    </submittedName>
</protein>
<dbReference type="InterPro" id="IPR050859">
    <property type="entry name" value="Class-I_PLP-dep_aminotransf"/>
</dbReference>
<reference evidence="8" key="1">
    <citation type="submission" date="2020-05" db="EMBL/GenBank/DDBJ databases">
        <authorList>
            <person name="Chiriac C."/>
            <person name="Salcher M."/>
            <person name="Ghai R."/>
            <person name="Kavagutti S V."/>
        </authorList>
    </citation>
    <scope>NUCLEOTIDE SEQUENCE</scope>
</reference>
<evidence type="ECO:0000256" key="3">
    <source>
        <dbReference type="ARBA" id="ARBA00011738"/>
    </source>
</evidence>
<keyword evidence="4" id="KW-0032">Aminotransferase</keyword>
<dbReference type="GO" id="GO:1901605">
    <property type="term" value="P:alpha-amino acid metabolic process"/>
    <property type="evidence" value="ECO:0007669"/>
    <property type="project" value="TreeGrafter"/>
</dbReference>
<comment type="cofactor">
    <cofactor evidence="1">
        <name>pyridoxal 5'-phosphate</name>
        <dbReference type="ChEBI" id="CHEBI:597326"/>
    </cofactor>
</comment>
<dbReference type="CDD" id="cd00609">
    <property type="entry name" value="AAT_like"/>
    <property type="match status" value="1"/>
</dbReference>
<dbReference type="InterPro" id="IPR004839">
    <property type="entry name" value="Aminotransferase_I/II_large"/>
</dbReference>
<evidence type="ECO:0000256" key="6">
    <source>
        <dbReference type="ARBA" id="ARBA00022898"/>
    </source>
</evidence>
<keyword evidence="5" id="KW-0808">Transferase</keyword>
<name>A0A6J6FLB1_9ZZZZ</name>
<evidence type="ECO:0000259" key="7">
    <source>
        <dbReference type="Pfam" id="PF00155"/>
    </source>
</evidence>
<dbReference type="AlphaFoldDB" id="A0A6J6FLB1"/>
<dbReference type="Gene3D" id="3.40.640.10">
    <property type="entry name" value="Type I PLP-dependent aspartate aminotransferase-like (Major domain)"/>
    <property type="match status" value="1"/>
</dbReference>
<dbReference type="PANTHER" id="PTHR42790">
    <property type="entry name" value="AMINOTRANSFERASE"/>
    <property type="match status" value="1"/>
</dbReference>
<accession>A0A6J6FLB1</accession>
<dbReference type="InterPro" id="IPR015424">
    <property type="entry name" value="PyrdxlP-dep_Trfase"/>
</dbReference>
<dbReference type="PANTHER" id="PTHR42790:SF19">
    <property type="entry name" value="KYNURENINE_ALPHA-AMINOADIPATE AMINOTRANSFERASE, MITOCHONDRIAL"/>
    <property type="match status" value="1"/>
</dbReference>
<evidence type="ECO:0000256" key="5">
    <source>
        <dbReference type="ARBA" id="ARBA00022679"/>
    </source>
</evidence>
<evidence type="ECO:0000313" key="8">
    <source>
        <dbReference type="EMBL" id="CAB4588499.1"/>
    </source>
</evidence>
<dbReference type="InterPro" id="IPR015421">
    <property type="entry name" value="PyrdxlP-dep_Trfase_major"/>
</dbReference>
<dbReference type="Gene3D" id="3.90.1150.10">
    <property type="entry name" value="Aspartate Aminotransferase, domain 1"/>
    <property type="match status" value="1"/>
</dbReference>
<dbReference type="InterPro" id="IPR015422">
    <property type="entry name" value="PyrdxlP-dep_Trfase_small"/>
</dbReference>
<feature type="domain" description="Aminotransferase class I/classII large" evidence="7">
    <location>
        <begin position="61"/>
        <end position="389"/>
    </location>
</feature>